<evidence type="ECO:0000313" key="11">
    <source>
        <dbReference type="EMBL" id="OGN10022.1"/>
    </source>
</evidence>
<dbReference type="PANTHER" id="PTHR30309">
    <property type="entry name" value="INNER MEMBRANE PROTEIN YGIH"/>
    <property type="match status" value="1"/>
</dbReference>
<keyword evidence="4 10" id="KW-0812">Transmembrane</keyword>
<dbReference type="UniPathway" id="UPA00085"/>
<comment type="subunit">
    <text evidence="10">Probably interacts with PlsX.</text>
</comment>
<keyword evidence="3 10" id="KW-0808">Transferase</keyword>
<evidence type="ECO:0000256" key="9">
    <source>
        <dbReference type="ARBA" id="ARBA00023264"/>
    </source>
</evidence>
<gene>
    <name evidence="10" type="primary">plsY</name>
    <name evidence="11" type="ORF">A3J46_04100</name>
</gene>
<keyword evidence="6 10" id="KW-0443">Lipid metabolism</keyword>
<comment type="catalytic activity">
    <reaction evidence="10">
        <text>an acyl phosphate + sn-glycerol 3-phosphate = a 1-acyl-sn-glycero-3-phosphate + phosphate</text>
        <dbReference type="Rhea" id="RHEA:34075"/>
        <dbReference type="ChEBI" id="CHEBI:43474"/>
        <dbReference type="ChEBI" id="CHEBI:57597"/>
        <dbReference type="ChEBI" id="CHEBI:57970"/>
        <dbReference type="ChEBI" id="CHEBI:59918"/>
        <dbReference type="EC" id="2.3.1.275"/>
    </reaction>
</comment>
<comment type="caution">
    <text evidence="10">Lacks conserved residue(s) required for the propagation of feature annotation.</text>
</comment>
<feature type="transmembrane region" description="Helical" evidence="10">
    <location>
        <begin position="269"/>
        <end position="288"/>
    </location>
</feature>
<keyword evidence="2 10" id="KW-0444">Lipid biosynthesis</keyword>
<feature type="transmembrane region" description="Helical" evidence="10">
    <location>
        <begin position="80"/>
        <end position="100"/>
    </location>
</feature>
<keyword evidence="8 10" id="KW-0594">Phospholipid biosynthesis</keyword>
<evidence type="ECO:0000256" key="2">
    <source>
        <dbReference type="ARBA" id="ARBA00022516"/>
    </source>
</evidence>
<evidence type="ECO:0000256" key="5">
    <source>
        <dbReference type="ARBA" id="ARBA00022989"/>
    </source>
</evidence>
<reference evidence="11 12" key="1">
    <citation type="journal article" date="2016" name="Nat. Commun.">
        <title>Thousands of microbial genomes shed light on interconnected biogeochemical processes in an aquifer system.</title>
        <authorList>
            <person name="Anantharaman K."/>
            <person name="Brown C.T."/>
            <person name="Hug L.A."/>
            <person name="Sharon I."/>
            <person name="Castelle C.J."/>
            <person name="Probst A.J."/>
            <person name="Thomas B.C."/>
            <person name="Singh A."/>
            <person name="Wilkins M.J."/>
            <person name="Karaoz U."/>
            <person name="Brodie E.L."/>
            <person name="Williams K.H."/>
            <person name="Hubbard S.S."/>
            <person name="Banfield J.F."/>
        </authorList>
    </citation>
    <scope>NUCLEOTIDE SEQUENCE [LARGE SCALE GENOMIC DNA]</scope>
</reference>
<evidence type="ECO:0000256" key="8">
    <source>
        <dbReference type="ARBA" id="ARBA00023209"/>
    </source>
</evidence>
<feature type="transmembrane region" description="Helical" evidence="10">
    <location>
        <begin position="294"/>
        <end position="313"/>
    </location>
</feature>
<dbReference type="Proteomes" id="UP000177167">
    <property type="component" value="Unassembled WGS sequence"/>
</dbReference>
<comment type="subcellular location">
    <subcellularLocation>
        <location evidence="10">Cell membrane</location>
        <topology evidence="10">Multi-pass membrane protein</topology>
    </subcellularLocation>
</comment>
<evidence type="ECO:0000256" key="6">
    <source>
        <dbReference type="ARBA" id="ARBA00023098"/>
    </source>
</evidence>
<dbReference type="HAMAP" id="MF_01043">
    <property type="entry name" value="PlsY"/>
    <property type="match status" value="1"/>
</dbReference>
<dbReference type="EC" id="2.3.1.275" evidence="10"/>
<comment type="pathway">
    <text evidence="10">Lipid metabolism; phospholipid metabolism.</text>
</comment>
<dbReference type="GO" id="GO:0008654">
    <property type="term" value="P:phospholipid biosynthetic process"/>
    <property type="evidence" value="ECO:0007669"/>
    <property type="project" value="UniProtKB-UniRule"/>
</dbReference>
<name>A0A1F8FA61_9BACT</name>
<dbReference type="GO" id="GO:0043772">
    <property type="term" value="F:acyl-phosphate glycerol-3-phosphate acyltransferase activity"/>
    <property type="evidence" value="ECO:0007669"/>
    <property type="project" value="UniProtKB-UniRule"/>
</dbReference>
<dbReference type="AlphaFoldDB" id="A0A1F8FA61"/>
<accession>A0A1F8FA61</accession>
<feature type="transmembrane region" description="Helical" evidence="10">
    <location>
        <begin position="211"/>
        <end position="230"/>
    </location>
</feature>
<keyword evidence="5 10" id="KW-1133">Transmembrane helix</keyword>
<dbReference type="InterPro" id="IPR003811">
    <property type="entry name" value="G3P_acylTferase_PlsY"/>
</dbReference>
<feature type="transmembrane region" description="Helical" evidence="10">
    <location>
        <begin position="48"/>
        <end position="71"/>
    </location>
</feature>
<evidence type="ECO:0000256" key="3">
    <source>
        <dbReference type="ARBA" id="ARBA00022679"/>
    </source>
</evidence>
<feature type="transmembrane region" description="Helical" evidence="10">
    <location>
        <begin position="112"/>
        <end position="137"/>
    </location>
</feature>
<organism evidence="11 12">
    <name type="scientific">Candidatus Yanofskybacteria bacterium RIFCSPHIGHO2_02_FULL_41_11</name>
    <dbReference type="NCBI Taxonomy" id="1802675"/>
    <lineage>
        <taxon>Bacteria</taxon>
        <taxon>Candidatus Yanofskyibacteriota</taxon>
    </lineage>
</organism>
<dbReference type="GO" id="GO:0005886">
    <property type="term" value="C:plasma membrane"/>
    <property type="evidence" value="ECO:0007669"/>
    <property type="project" value="UniProtKB-SubCell"/>
</dbReference>
<evidence type="ECO:0000313" key="12">
    <source>
        <dbReference type="Proteomes" id="UP000177167"/>
    </source>
</evidence>
<dbReference type="PANTHER" id="PTHR30309:SF0">
    <property type="entry name" value="GLYCEROL-3-PHOSPHATE ACYLTRANSFERASE-RELATED"/>
    <property type="match status" value="1"/>
</dbReference>
<evidence type="ECO:0000256" key="1">
    <source>
        <dbReference type="ARBA" id="ARBA00022475"/>
    </source>
</evidence>
<comment type="function">
    <text evidence="10">Catalyzes the transfer of an acyl group from acyl-phosphate (acyl-PO(4)) to glycerol-3-phosphate (G3P) to form lysophosphatidic acid (LPA). This enzyme utilizes acyl-phosphate as fatty acyl donor, but not acyl-CoA or acyl-ACP.</text>
</comment>
<keyword evidence="1 10" id="KW-1003">Cell membrane</keyword>
<dbReference type="Pfam" id="PF02660">
    <property type="entry name" value="G3P_acyltransf"/>
    <property type="match status" value="1"/>
</dbReference>
<keyword evidence="7 10" id="KW-0472">Membrane</keyword>
<sequence>MLYFLVFLVLGYILGSVSPGYFFGRVVKHIDIRNFGNGNTGASNTHRIVGPVYGIVTALFDLSKSSLAYYLSLSWVNSDLAILVGLAAVLGHIFPFYLRFRGGKGAASLDGLFLISLFFSNPAYSLLLLVGMMIYYCKFMKSIKLSFRHTLKLFALIFPLGLIWLPVNLITWPLGFLFGVALVFDLVRLLKPGLNQKYLEKQKFAKEKERSHFSGYTLFLFSALTITLFFPVEIAVMSLIFFILGDTFAPLSGEVSYLPKVKIIGEKTIAGSLVVFTISFFAGLFLYLLTPLSLSIVIVVLGALLTAVFDQLAFYIDDNLLVPISVATALILMGHFL</sequence>
<feature type="transmembrane region" description="Helical" evidence="10">
    <location>
        <begin position="172"/>
        <end position="190"/>
    </location>
</feature>
<protein>
    <recommendedName>
        <fullName evidence="10">Glycerol-3-phosphate acyltransferase</fullName>
    </recommendedName>
    <alternativeName>
        <fullName evidence="10">Acyl-PO4 G3P acyltransferase</fullName>
    </alternativeName>
    <alternativeName>
        <fullName evidence="10">Acyl-phosphate--glycerol-3-phosphate acyltransferase</fullName>
    </alternativeName>
    <alternativeName>
        <fullName evidence="10">G3P acyltransferase</fullName>
        <shortName evidence="10">GPAT</shortName>
        <ecNumber evidence="10">2.3.1.275</ecNumber>
    </alternativeName>
    <alternativeName>
        <fullName evidence="10">Lysophosphatidic acid synthase</fullName>
        <shortName evidence="10">LPA synthase</shortName>
    </alternativeName>
</protein>
<evidence type="ECO:0000256" key="4">
    <source>
        <dbReference type="ARBA" id="ARBA00022692"/>
    </source>
</evidence>
<evidence type="ECO:0000256" key="10">
    <source>
        <dbReference type="HAMAP-Rule" id="MF_01043"/>
    </source>
</evidence>
<evidence type="ECO:0000256" key="7">
    <source>
        <dbReference type="ARBA" id="ARBA00023136"/>
    </source>
</evidence>
<dbReference type="SMART" id="SM01207">
    <property type="entry name" value="G3P_acyltransf"/>
    <property type="match status" value="1"/>
</dbReference>
<comment type="caution">
    <text evidence="11">The sequence shown here is derived from an EMBL/GenBank/DDBJ whole genome shotgun (WGS) entry which is preliminary data.</text>
</comment>
<proteinExistence type="inferred from homology"/>
<keyword evidence="9 10" id="KW-1208">Phospholipid metabolism</keyword>
<dbReference type="EMBL" id="MGJP01000019">
    <property type="protein sequence ID" value="OGN10022.1"/>
    <property type="molecule type" value="Genomic_DNA"/>
</dbReference>
<comment type="similarity">
    <text evidence="10">Belongs to the PlsY family.</text>
</comment>